<keyword evidence="3" id="KW-1185">Reference proteome</keyword>
<organism evidence="2 3">
    <name type="scientific">Rangifer tarandus platyrhynchus</name>
    <name type="common">Svalbard reindeer</name>
    <dbReference type="NCBI Taxonomy" id="3082113"/>
    <lineage>
        <taxon>Eukaryota</taxon>
        <taxon>Metazoa</taxon>
        <taxon>Chordata</taxon>
        <taxon>Craniata</taxon>
        <taxon>Vertebrata</taxon>
        <taxon>Euteleostomi</taxon>
        <taxon>Mammalia</taxon>
        <taxon>Eutheria</taxon>
        <taxon>Laurasiatheria</taxon>
        <taxon>Artiodactyla</taxon>
        <taxon>Ruminantia</taxon>
        <taxon>Pecora</taxon>
        <taxon>Cervidae</taxon>
        <taxon>Odocoileinae</taxon>
        <taxon>Rangifer</taxon>
    </lineage>
</organism>
<proteinExistence type="predicted"/>
<evidence type="ECO:0000313" key="2">
    <source>
        <dbReference type="EMBL" id="CAI9160342.1"/>
    </source>
</evidence>
<evidence type="ECO:0000313" key="3">
    <source>
        <dbReference type="Proteomes" id="UP001176941"/>
    </source>
</evidence>
<gene>
    <name evidence="2" type="ORF">MRATA1EN1_LOCUS9304</name>
</gene>
<feature type="region of interest" description="Disordered" evidence="1">
    <location>
        <begin position="75"/>
        <end position="105"/>
    </location>
</feature>
<dbReference type="Proteomes" id="UP001176941">
    <property type="component" value="Chromosome 2"/>
</dbReference>
<name>A0ABN8YFK5_RANTA</name>
<feature type="compositionally biased region" description="Basic and acidic residues" evidence="1">
    <location>
        <begin position="92"/>
        <end position="105"/>
    </location>
</feature>
<protein>
    <submittedName>
        <fullName evidence="2">Uncharacterized protein</fullName>
    </submittedName>
</protein>
<reference evidence="2" key="1">
    <citation type="submission" date="2023-04" db="EMBL/GenBank/DDBJ databases">
        <authorList>
            <consortium name="ELIXIR-Norway"/>
        </authorList>
    </citation>
    <scope>NUCLEOTIDE SEQUENCE [LARGE SCALE GENOMIC DNA]</scope>
</reference>
<dbReference type="EMBL" id="OX459938">
    <property type="protein sequence ID" value="CAI9160342.1"/>
    <property type="molecule type" value="Genomic_DNA"/>
</dbReference>
<evidence type="ECO:0000256" key="1">
    <source>
        <dbReference type="SAM" id="MobiDB-lite"/>
    </source>
</evidence>
<accession>A0ABN8YFK5</accession>
<sequence>MSDSLATTWTASHQASRSMEFSRQEFWSGLLFPSAGNHSDPGIEPVPPVSPTLVGKFFITAPSGKPPRFLLLERDAHTHTHTHTHTPYSELSQKDGKDEESCSMF</sequence>